<evidence type="ECO:0000256" key="3">
    <source>
        <dbReference type="ARBA" id="ARBA00023015"/>
    </source>
</evidence>
<dbReference type="PROSITE" id="PS00372">
    <property type="entry name" value="PTS_EIIA_TYPE_2_HIS"/>
    <property type="match status" value="1"/>
</dbReference>
<evidence type="ECO:0000256" key="1">
    <source>
        <dbReference type="ARBA" id="ARBA00022679"/>
    </source>
</evidence>
<dbReference type="InterPro" id="IPR050661">
    <property type="entry name" value="BglG_antiterminators"/>
</dbReference>
<name>A0ABY4HAF4_9BACI</name>
<dbReference type="PANTHER" id="PTHR30185">
    <property type="entry name" value="CRYPTIC BETA-GLUCOSIDE BGL OPERON ANTITERMINATOR"/>
    <property type="match status" value="1"/>
</dbReference>
<sequence length="637" mass="72725">MNDRQKELVRTLILNSNEFSHVQDLSLSLDCSEKTVRNDLKVVEEFLSEYPSATLVRKPGAGVHLSIEAEEKSRLFDRLSQSKPKSQEDRLIEITYQLLVSGRPVTLNDLAEQYYMNKPTIKADLNQISRWLEKFELELISKQRLGHIVKGGELQKRNALARLPEIVSSTFTKSTEMLNLFPASEVNVVRKLLGDMQHHFSVISTEGDFESLLIHVLVMIKRTTQRSPITLEDSMGSSISETEEYGIATWFLNRLERMLRMSFPEDERKYFTRHLLSSKRNHYSSERTSNILVAKVVDQLIFQLENVTMIDFSNDRTLNDGLHTHLESTINRLHYGFTIHNPMLDEIKKMYPYMFSMVVLSLEKVEQAHDLIIPEDEAAYLVLHFQASIERLQKQRNKLKKVLIVCDLGVGMSHLLQAKLEQTYKGFDIIGCIGEWEIDDVLNQSSVDLIISTKPLQNIEVPIIVVSPLLEAEDKKRLDQSLKAMERGNSEEKGLGAIGRLLDEESIFLDVKLEHRFEVVEMLANGLVEKERVTEAFPHNALVRERSSATSIGGGVAIPHAHPEEVQRSTVALAILHKPLEWGSEQVSIVFLLAMTKEDKTMTKTLIQTISNISRRPDLIQKLIRAQEVASVCRLLH</sequence>
<dbReference type="InterPro" id="IPR036634">
    <property type="entry name" value="PRD_sf"/>
</dbReference>
<feature type="domain" description="PRD" evidence="8">
    <location>
        <begin position="180"/>
        <end position="285"/>
    </location>
</feature>
<keyword evidence="2" id="KW-0677">Repeat</keyword>
<evidence type="ECO:0000259" key="7">
    <source>
        <dbReference type="PROSITE" id="PS51099"/>
    </source>
</evidence>
<dbReference type="InterPro" id="IPR013011">
    <property type="entry name" value="PTS_EIIB_2"/>
</dbReference>
<dbReference type="InterPro" id="IPR036388">
    <property type="entry name" value="WH-like_DNA-bd_sf"/>
</dbReference>
<dbReference type="InterPro" id="IPR016152">
    <property type="entry name" value="PTrfase/Anion_transptr"/>
</dbReference>
<keyword evidence="3" id="KW-0805">Transcription regulation</keyword>
<dbReference type="PROSITE" id="PS51372">
    <property type="entry name" value="PRD_2"/>
    <property type="match status" value="2"/>
</dbReference>
<dbReference type="PROSITE" id="PS51099">
    <property type="entry name" value="PTS_EIIB_TYPE_2"/>
    <property type="match status" value="1"/>
</dbReference>
<evidence type="ECO:0000313" key="9">
    <source>
        <dbReference type="EMBL" id="UOR11427.1"/>
    </source>
</evidence>
<dbReference type="InterPro" id="IPR011608">
    <property type="entry name" value="PRD"/>
</dbReference>
<feature type="domain" description="PTS EIIB type-2" evidence="7">
    <location>
        <begin position="400"/>
        <end position="490"/>
    </location>
</feature>
<dbReference type="RefSeq" id="WP_245031378.1">
    <property type="nucleotide sequence ID" value="NZ_CP095075.1"/>
</dbReference>
<organism evidence="9 10">
    <name type="scientific">Halobacillus amylolyticus</name>
    <dbReference type="NCBI Taxonomy" id="2932259"/>
    <lineage>
        <taxon>Bacteria</taxon>
        <taxon>Bacillati</taxon>
        <taxon>Bacillota</taxon>
        <taxon>Bacilli</taxon>
        <taxon>Bacillales</taxon>
        <taxon>Bacillaceae</taxon>
        <taxon>Halobacillus</taxon>
    </lineage>
</organism>
<dbReference type="PROSITE" id="PS51094">
    <property type="entry name" value="PTS_EIIA_TYPE_2"/>
    <property type="match status" value="1"/>
</dbReference>
<keyword evidence="1" id="KW-0808">Transferase</keyword>
<dbReference type="InterPro" id="IPR036095">
    <property type="entry name" value="PTS_EIIB-like_sf"/>
</dbReference>
<keyword evidence="4" id="KW-0010">Activator</keyword>
<gene>
    <name evidence="9" type="ORF">MUO15_17805</name>
</gene>
<dbReference type="SUPFAM" id="SSF52794">
    <property type="entry name" value="PTS system IIB component-like"/>
    <property type="match status" value="1"/>
</dbReference>
<reference evidence="9" key="1">
    <citation type="submission" date="2022-04" db="EMBL/GenBank/DDBJ databases">
        <title>Halobacillus sp. isolated from saltern.</title>
        <authorList>
            <person name="Won M."/>
            <person name="Lee C.-M."/>
            <person name="Woen H.-Y."/>
            <person name="Kwon S.-W."/>
        </authorList>
    </citation>
    <scope>NUCLEOTIDE SEQUENCE</scope>
    <source>
        <strain evidence="9">SSHM10-5</strain>
    </source>
</reference>
<feature type="domain" description="PRD" evidence="8">
    <location>
        <begin position="288"/>
        <end position="395"/>
    </location>
</feature>
<accession>A0ABY4HAF4</accession>
<protein>
    <submittedName>
        <fullName evidence="9">BglG family transcription antiterminator</fullName>
    </submittedName>
</protein>
<dbReference type="Gene3D" id="3.40.930.10">
    <property type="entry name" value="Mannitol-specific EII, Chain A"/>
    <property type="match status" value="1"/>
</dbReference>
<dbReference type="Pfam" id="PF00359">
    <property type="entry name" value="PTS_EIIA_2"/>
    <property type="match status" value="1"/>
</dbReference>
<dbReference type="CDD" id="cd00211">
    <property type="entry name" value="PTS_IIA_fru"/>
    <property type="match status" value="1"/>
</dbReference>
<dbReference type="EMBL" id="CP095075">
    <property type="protein sequence ID" value="UOR11427.1"/>
    <property type="molecule type" value="Genomic_DNA"/>
</dbReference>
<evidence type="ECO:0000256" key="4">
    <source>
        <dbReference type="ARBA" id="ARBA00023159"/>
    </source>
</evidence>
<dbReference type="Pfam" id="PF05043">
    <property type="entry name" value="Mga"/>
    <property type="match status" value="1"/>
</dbReference>
<dbReference type="InterPro" id="IPR007737">
    <property type="entry name" value="Mga_HTH"/>
</dbReference>
<dbReference type="Pfam" id="PF00874">
    <property type="entry name" value="PRD"/>
    <property type="match status" value="2"/>
</dbReference>
<evidence type="ECO:0000313" key="10">
    <source>
        <dbReference type="Proteomes" id="UP000830326"/>
    </source>
</evidence>
<evidence type="ECO:0000256" key="5">
    <source>
        <dbReference type="ARBA" id="ARBA00023163"/>
    </source>
</evidence>
<dbReference type="Gene3D" id="1.10.1790.10">
    <property type="entry name" value="PRD domain"/>
    <property type="match status" value="2"/>
</dbReference>
<keyword evidence="10" id="KW-1185">Reference proteome</keyword>
<dbReference type="Proteomes" id="UP000830326">
    <property type="component" value="Chromosome"/>
</dbReference>
<evidence type="ECO:0000259" key="8">
    <source>
        <dbReference type="PROSITE" id="PS51372"/>
    </source>
</evidence>
<dbReference type="Gene3D" id="1.10.10.10">
    <property type="entry name" value="Winged helix-like DNA-binding domain superfamily/Winged helix DNA-binding domain"/>
    <property type="match status" value="2"/>
</dbReference>
<dbReference type="CDD" id="cd05568">
    <property type="entry name" value="PTS_IIB_bgl_like"/>
    <property type="match status" value="1"/>
</dbReference>
<dbReference type="SUPFAM" id="SSF55804">
    <property type="entry name" value="Phoshotransferase/anion transport protein"/>
    <property type="match status" value="1"/>
</dbReference>
<keyword evidence="5" id="KW-0804">Transcription</keyword>
<evidence type="ECO:0000256" key="2">
    <source>
        <dbReference type="ARBA" id="ARBA00022737"/>
    </source>
</evidence>
<dbReference type="Gene3D" id="3.40.50.2300">
    <property type="match status" value="1"/>
</dbReference>
<feature type="domain" description="PTS EIIA type-2" evidence="6">
    <location>
        <begin position="500"/>
        <end position="637"/>
    </location>
</feature>
<dbReference type="PANTHER" id="PTHR30185:SF12">
    <property type="entry name" value="TRANSCRIPTIONAL REGULATOR MANR"/>
    <property type="match status" value="1"/>
</dbReference>
<dbReference type="SUPFAM" id="SSF63520">
    <property type="entry name" value="PTS-regulatory domain, PRD"/>
    <property type="match status" value="2"/>
</dbReference>
<evidence type="ECO:0000259" key="6">
    <source>
        <dbReference type="PROSITE" id="PS51094"/>
    </source>
</evidence>
<proteinExistence type="predicted"/>
<dbReference type="InterPro" id="IPR002178">
    <property type="entry name" value="PTS_EIIA_type-2_dom"/>
</dbReference>